<dbReference type="PIRSF" id="PIRSF005243">
    <property type="entry name" value="ROO"/>
    <property type="match status" value="1"/>
</dbReference>
<dbReference type="InterPro" id="IPR045761">
    <property type="entry name" value="ODP_dom"/>
</dbReference>
<comment type="caution">
    <text evidence="3">The sequence shown here is derived from an EMBL/GenBank/DDBJ whole genome shotgun (WGS) entry which is preliminary data.</text>
</comment>
<dbReference type="Gene3D" id="3.40.50.360">
    <property type="match status" value="1"/>
</dbReference>
<evidence type="ECO:0000313" key="4">
    <source>
        <dbReference type="Proteomes" id="UP001629536"/>
    </source>
</evidence>
<name>A0ABW9F6R6_9FIRM</name>
<dbReference type="PROSITE" id="PS50902">
    <property type="entry name" value="FLAVODOXIN_LIKE"/>
    <property type="match status" value="1"/>
</dbReference>
<dbReference type="RefSeq" id="WP_408104681.1">
    <property type="nucleotide sequence ID" value="NZ_JBFNFH010000011.1"/>
</dbReference>
<dbReference type="PANTHER" id="PTHR43717">
    <property type="entry name" value="ANAEROBIC NITRIC OXIDE REDUCTASE FLAVORUBREDOXIN"/>
    <property type="match status" value="1"/>
</dbReference>
<organism evidence="3 4">
    <name type="scientific">Helcococcus bovis</name>
    <dbReference type="NCBI Taxonomy" id="3153252"/>
    <lineage>
        <taxon>Bacteria</taxon>
        <taxon>Bacillati</taxon>
        <taxon>Bacillota</taxon>
        <taxon>Tissierellia</taxon>
        <taxon>Tissierellales</taxon>
        <taxon>Peptoniphilaceae</taxon>
        <taxon>Helcococcus</taxon>
    </lineage>
</organism>
<comment type="similarity">
    <text evidence="1">In the N-terminal section; belongs to the zinc metallo-hydrolase group 3 family.</text>
</comment>
<dbReference type="InterPro" id="IPR036866">
    <property type="entry name" value="RibonucZ/Hydroxyglut_hydro"/>
</dbReference>
<dbReference type="SUPFAM" id="SSF56281">
    <property type="entry name" value="Metallo-hydrolase/oxidoreductase"/>
    <property type="match status" value="1"/>
</dbReference>
<evidence type="ECO:0000256" key="1">
    <source>
        <dbReference type="ARBA" id="ARBA00007121"/>
    </source>
</evidence>
<evidence type="ECO:0000259" key="2">
    <source>
        <dbReference type="PROSITE" id="PS50902"/>
    </source>
</evidence>
<protein>
    <submittedName>
        <fullName evidence="3">FprA family A-type flavoprotein</fullName>
    </submittedName>
</protein>
<accession>A0ABW9F6R6</accession>
<dbReference type="SUPFAM" id="SSF52218">
    <property type="entry name" value="Flavoproteins"/>
    <property type="match status" value="1"/>
</dbReference>
<proteinExistence type="inferred from homology"/>
<dbReference type="InterPro" id="IPR001279">
    <property type="entry name" value="Metallo-B-lactamas"/>
</dbReference>
<keyword evidence="4" id="KW-1185">Reference proteome</keyword>
<feature type="domain" description="Flavodoxin-like" evidence="2">
    <location>
        <begin position="256"/>
        <end position="397"/>
    </location>
</feature>
<dbReference type="EMBL" id="JBFNFH010000011">
    <property type="protein sequence ID" value="MFM1525096.1"/>
    <property type="molecule type" value="Genomic_DNA"/>
</dbReference>
<dbReference type="PANTHER" id="PTHR43717:SF1">
    <property type="entry name" value="ANAEROBIC NITRIC OXIDE REDUCTASE FLAVORUBREDOXIN"/>
    <property type="match status" value="1"/>
</dbReference>
<sequence length="405" mass="46301">MHNVRQIAKDTWYIGVNDNKTHRFENLHPLPEGVTYNSYMILDEKTCLFDTVEWGFAEQFLENIEHLLNGRDLDVVIVNHMEPDHAGALGEIMYRYPKAHYYMTAKAVEFCRNFGFPVDDVPHTAVKEGDTLSLGSHTLTFVEAPMVHWPEVMFTYDISTKVLFSADAFGTFGLLDGRLFDDELDFEKDFMDHARRYFTNIVGKYGKPVMNVLAKAATIEIETIAPLHGPVWRKNLGTLIEKYKKWATYTPEEKGVLIVYGSMYGHTEEVAYLMASLLVQRGITNVKVYDASKTHLSYIIADAFRLSHMVFTSVTYNMTLYPTVHALIQDMKMLNVQNRDVAIIENGSWASRAGKIMLDEFNSMKNMNVLNPDMLSFSSSLDETKRPELEKLADQIAESVKNKEL</sequence>
<gene>
    <name evidence="3" type="ORF">ABGF40_05350</name>
</gene>
<dbReference type="SMART" id="SM00849">
    <property type="entry name" value="Lactamase_B"/>
    <property type="match status" value="1"/>
</dbReference>
<dbReference type="CDD" id="cd07709">
    <property type="entry name" value="flavodiiron_proteins_MBL-fold"/>
    <property type="match status" value="1"/>
</dbReference>
<dbReference type="Proteomes" id="UP001629536">
    <property type="component" value="Unassembled WGS sequence"/>
</dbReference>
<dbReference type="InterPro" id="IPR016440">
    <property type="entry name" value="Rubredoxin-O_OxRdtase"/>
</dbReference>
<evidence type="ECO:0000313" key="3">
    <source>
        <dbReference type="EMBL" id="MFM1525096.1"/>
    </source>
</evidence>
<dbReference type="InterPro" id="IPR008254">
    <property type="entry name" value="Flavodoxin/NO_synth"/>
</dbReference>
<dbReference type="InterPro" id="IPR029039">
    <property type="entry name" value="Flavoprotein-like_sf"/>
</dbReference>
<dbReference type="Gene3D" id="3.60.15.10">
    <property type="entry name" value="Ribonuclease Z/Hydroxyacylglutathione hydrolase-like"/>
    <property type="match status" value="1"/>
</dbReference>
<reference evidence="3 4" key="1">
    <citation type="journal article" date="2024" name="Front. Microbiol.">
        <title>Pangenomic and biochemical analyses of Helcococcus ovis reveal widespread tetracycline resistance and a novel bacterial species, Helcococcus bovis.</title>
        <authorList>
            <person name="Cunha F."/>
            <person name="Zhai Y."/>
            <person name="Casaro S."/>
            <person name="Jones K.L."/>
            <person name="Hernandez M."/>
            <person name="Bisinotto R.S."/>
            <person name="Kariyawasam S."/>
            <person name="Brown M.B."/>
            <person name="Phillips A."/>
            <person name="Jeong K.C."/>
            <person name="Galvao K.N."/>
        </authorList>
    </citation>
    <scope>NUCLEOTIDE SEQUENCE [LARGE SCALE GENOMIC DNA]</scope>
    <source>
        <strain evidence="3 4">KG197</strain>
    </source>
</reference>
<dbReference type="Pfam" id="PF19583">
    <property type="entry name" value="ODP"/>
    <property type="match status" value="1"/>
</dbReference>